<name>A0A450SUA7_9GAMM</name>
<dbReference type="EMBL" id="CAADFD010000035">
    <property type="protein sequence ID" value="VFJ57564.1"/>
    <property type="molecule type" value="Genomic_DNA"/>
</dbReference>
<gene>
    <name evidence="1" type="ORF">BECKFW1821B_GA0114236_10354</name>
</gene>
<organism evidence="1">
    <name type="scientific">Candidatus Kentrum sp. FW</name>
    <dbReference type="NCBI Taxonomy" id="2126338"/>
    <lineage>
        <taxon>Bacteria</taxon>
        <taxon>Pseudomonadati</taxon>
        <taxon>Pseudomonadota</taxon>
        <taxon>Gammaproteobacteria</taxon>
        <taxon>Candidatus Kentrum</taxon>
    </lineage>
</organism>
<proteinExistence type="predicted"/>
<accession>A0A450SUA7</accession>
<protein>
    <submittedName>
        <fullName evidence="1">Uncharacterized protein</fullName>
    </submittedName>
</protein>
<dbReference type="AlphaFoldDB" id="A0A450SUA7"/>
<evidence type="ECO:0000313" key="1">
    <source>
        <dbReference type="EMBL" id="VFJ57564.1"/>
    </source>
</evidence>
<reference evidence="1" key="1">
    <citation type="submission" date="2019-02" db="EMBL/GenBank/DDBJ databases">
        <authorList>
            <person name="Gruber-Vodicka R. H."/>
            <person name="Seah K. B. B."/>
        </authorList>
    </citation>
    <scope>NUCLEOTIDE SEQUENCE</scope>
    <source>
        <strain evidence="1">BECK_BZ106</strain>
    </source>
</reference>
<sequence length="77" mass="9120">MWILRTLLLLILDAILILDPDNPCGMMARDMNNCREWVIEASLPKKEVPKLECQRKNWMCVSPGGLTFWQFKKMRRL</sequence>